<evidence type="ECO:0000313" key="2">
    <source>
        <dbReference type="EMBL" id="CCI52547.1"/>
    </source>
</evidence>
<dbReference type="SUPFAM" id="SSF159894">
    <property type="entry name" value="YgaC/TfoX-N like"/>
    <property type="match status" value="1"/>
</dbReference>
<sequence length="110" mass="11971">MTAQKDLVERVREALSDRDPREVPMFGGVSFMVEGRMVVAARRDGELLLRIDPTAAKDLLARPGCHPALMGTDRPMGDGWVSVEQAALQGAGLDAWLEPALSFHEAQDAK</sequence>
<gene>
    <name evidence="2" type="ORF">BN13_180070</name>
</gene>
<dbReference type="STRING" id="1193518.BN13_180070"/>
<proteinExistence type="predicted"/>
<dbReference type="AlphaFoldDB" id="A0A077MCG8"/>
<dbReference type="Proteomes" id="UP000035720">
    <property type="component" value="Unassembled WGS sequence"/>
</dbReference>
<dbReference type="RefSeq" id="WP_048544917.1">
    <property type="nucleotide sequence ID" value="NZ_HF571038.1"/>
</dbReference>
<dbReference type="EMBL" id="CAJC01000090">
    <property type="protein sequence ID" value="CCI52547.1"/>
    <property type="molecule type" value="Genomic_DNA"/>
</dbReference>
<dbReference type="OrthoDB" id="214902at2"/>
<keyword evidence="3" id="KW-1185">Reference proteome</keyword>
<feature type="domain" description="TfoX N-terminal" evidence="1">
    <location>
        <begin position="24"/>
        <end position="102"/>
    </location>
</feature>
<dbReference type="Pfam" id="PF04993">
    <property type="entry name" value="TfoX_N"/>
    <property type="match status" value="1"/>
</dbReference>
<dbReference type="InterPro" id="IPR007076">
    <property type="entry name" value="TfoX_N"/>
</dbReference>
<reference evidence="2 3" key="1">
    <citation type="journal article" date="2013" name="ISME J.">
        <title>A metabolic model for members of the genus Tetrasphaera involved in enhanced biological phosphorus removal.</title>
        <authorList>
            <person name="Kristiansen R."/>
            <person name="Nguyen H.T.T."/>
            <person name="Saunders A.M."/>
            <person name="Nielsen J.L."/>
            <person name="Wimmer R."/>
            <person name="Le V.Q."/>
            <person name="McIlroy S.J."/>
            <person name="Petrovski S."/>
            <person name="Seviour R.J."/>
            <person name="Calteau A."/>
            <person name="Nielsen K.L."/>
            <person name="Nielsen P.H."/>
        </authorList>
    </citation>
    <scope>NUCLEOTIDE SEQUENCE [LARGE SCALE GENOMIC DNA]</scope>
    <source>
        <strain evidence="2 3">Ben 74</strain>
    </source>
</reference>
<protein>
    <recommendedName>
        <fullName evidence="1">TfoX N-terminal domain-containing protein</fullName>
    </recommendedName>
</protein>
<name>A0A077MCG8_9MICO</name>
<evidence type="ECO:0000259" key="1">
    <source>
        <dbReference type="Pfam" id="PF04993"/>
    </source>
</evidence>
<accession>A0A077MCG8</accession>
<dbReference type="Gene3D" id="3.30.1460.30">
    <property type="entry name" value="YgaC/TfoX-N like chaperone"/>
    <property type="match status" value="1"/>
</dbReference>
<evidence type="ECO:0000313" key="3">
    <source>
        <dbReference type="Proteomes" id="UP000035720"/>
    </source>
</evidence>
<organism evidence="2 3">
    <name type="scientific">Nostocoides jenkinsii Ben 74</name>
    <dbReference type="NCBI Taxonomy" id="1193518"/>
    <lineage>
        <taxon>Bacteria</taxon>
        <taxon>Bacillati</taxon>
        <taxon>Actinomycetota</taxon>
        <taxon>Actinomycetes</taxon>
        <taxon>Micrococcales</taxon>
        <taxon>Intrasporangiaceae</taxon>
        <taxon>Nostocoides</taxon>
    </lineage>
</organism>
<comment type="caution">
    <text evidence="2">The sequence shown here is derived from an EMBL/GenBank/DDBJ whole genome shotgun (WGS) entry which is preliminary data.</text>
</comment>